<accession>A0ABW3GID4</accession>
<dbReference type="Proteomes" id="UP001597106">
    <property type="component" value="Unassembled WGS sequence"/>
</dbReference>
<evidence type="ECO:0000313" key="2">
    <source>
        <dbReference type="EMBL" id="MFD0929423.1"/>
    </source>
</evidence>
<evidence type="ECO:0000256" key="1">
    <source>
        <dbReference type="SAM" id="SignalP"/>
    </source>
</evidence>
<name>A0ABW3GID4_9PROT</name>
<proteinExistence type="predicted"/>
<gene>
    <name evidence="2" type="ORF">ACFQ1T_06480</name>
</gene>
<feature type="chain" id="PRO_5047147651" evidence="1">
    <location>
        <begin position="24"/>
        <end position="306"/>
    </location>
</feature>
<keyword evidence="1" id="KW-0732">Signal</keyword>
<organism evidence="2 3">
    <name type="scientific">Methylophilus glucosoxydans</name>
    <dbReference type="NCBI Taxonomy" id="752553"/>
    <lineage>
        <taxon>Bacteria</taxon>
        <taxon>Pseudomonadati</taxon>
        <taxon>Pseudomonadota</taxon>
        <taxon>Betaproteobacteria</taxon>
        <taxon>Nitrosomonadales</taxon>
        <taxon>Methylophilaceae</taxon>
        <taxon>Methylophilus</taxon>
    </lineage>
</organism>
<dbReference type="EMBL" id="JBHTJW010000002">
    <property type="protein sequence ID" value="MFD0929423.1"/>
    <property type="molecule type" value="Genomic_DNA"/>
</dbReference>
<feature type="signal peptide" evidence="1">
    <location>
        <begin position="1"/>
        <end position="23"/>
    </location>
</feature>
<keyword evidence="3" id="KW-1185">Reference proteome</keyword>
<comment type="caution">
    <text evidence="2">The sequence shown here is derived from an EMBL/GenBank/DDBJ whole genome shotgun (WGS) entry which is preliminary data.</text>
</comment>
<sequence length="306" mass="31701">MKKVILAMAVAGLYAFNTTSVFATGLVAIPATGFSGSAYTLCNTTGNFGSSTPTQPTTSANNTCATFPTNEATSPVAGYTLIASTTRNAVINGTTIGNVSDRVWRNSAGTSCIFGARFTALNADWDPNTAGTQYFEVNDIARGGFGSASVNAGYFVQATNASPIYRIGRTFTSVQHRAYKYDTAANKLLLGTNYLDLPTANSVNAAYTGEVTGIGPSTAASTTAATQDAVVNSNWIDFTMDVGYVDDDGGSNVVSAMTYVEAACNSSAVSGWVKTGAIRLRQTGQEATTMQEISIDGYAPPGATVP</sequence>
<protein>
    <submittedName>
        <fullName evidence="2">Uncharacterized protein</fullName>
    </submittedName>
</protein>
<reference evidence="3" key="1">
    <citation type="journal article" date="2019" name="Int. J. Syst. Evol. Microbiol.">
        <title>The Global Catalogue of Microorganisms (GCM) 10K type strain sequencing project: providing services to taxonomists for standard genome sequencing and annotation.</title>
        <authorList>
            <consortium name="The Broad Institute Genomics Platform"/>
            <consortium name="The Broad Institute Genome Sequencing Center for Infectious Disease"/>
            <person name="Wu L."/>
            <person name="Ma J."/>
        </authorList>
    </citation>
    <scope>NUCLEOTIDE SEQUENCE [LARGE SCALE GENOMIC DNA]</scope>
    <source>
        <strain evidence="3">CCUG 59685</strain>
    </source>
</reference>
<evidence type="ECO:0000313" key="3">
    <source>
        <dbReference type="Proteomes" id="UP001597106"/>
    </source>
</evidence>
<dbReference type="RefSeq" id="WP_379074994.1">
    <property type="nucleotide sequence ID" value="NZ_JBHTJW010000002.1"/>
</dbReference>